<name>A0AAW0M7E4_QUESU</name>
<dbReference type="AlphaFoldDB" id="A0AAW0M7E4"/>
<dbReference type="CDD" id="cd00028">
    <property type="entry name" value="B_lectin"/>
    <property type="match status" value="1"/>
</dbReference>
<evidence type="ECO:0000256" key="2">
    <source>
        <dbReference type="ARBA" id="ARBA00023157"/>
    </source>
</evidence>
<dbReference type="GO" id="GO:0016301">
    <property type="term" value="F:kinase activity"/>
    <property type="evidence" value="ECO:0007669"/>
    <property type="project" value="UniProtKB-KW"/>
</dbReference>
<dbReference type="EMBL" id="PKMF04000018">
    <property type="protein sequence ID" value="KAK7858634.1"/>
    <property type="molecule type" value="Genomic_DNA"/>
</dbReference>
<keyword evidence="5" id="KW-0808">Transferase</keyword>
<reference evidence="5" key="1">
    <citation type="submission" date="2017-12" db="EMBL/GenBank/DDBJ databases">
        <authorList>
            <person name="Barbosa P."/>
            <person name="Usie A."/>
            <person name="Ramos A.M."/>
        </authorList>
    </citation>
    <scope>NUCLEOTIDE SEQUENCE</scope>
    <source>
        <strain evidence="5">HL8</strain>
        <tissue evidence="5">Leaves</tissue>
    </source>
</reference>
<keyword evidence="2" id="KW-1015">Disulfide bond</keyword>
<dbReference type="SMART" id="SM00108">
    <property type="entry name" value="B_lectin"/>
    <property type="match status" value="1"/>
</dbReference>
<feature type="domain" description="Bulb-type lectin" evidence="4">
    <location>
        <begin position="1"/>
        <end position="84"/>
    </location>
</feature>
<keyword evidence="1" id="KW-0732">Signal</keyword>
<comment type="caution">
    <text evidence="5">The sequence shown here is derived from an EMBL/GenBank/DDBJ whole genome shotgun (WGS) entry which is preliminary data.</text>
</comment>
<accession>A0AAW0M7E4</accession>
<protein>
    <submittedName>
        <fullName evidence="5">Receptor protein kinase zmpk1</fullName>
    </submittedName>
</protein>
<keyword evidence="5" id="KW-0418">Kinase</keyword>
<dbReference type="InterPro" id="IPR036426">
    <property type="entry name" value="Bulb-type_lectin_dom_sf"/>
</dbReference>
<dbReference type="Pfam" id="PF01453">
    <property type="entry name" value="B_lectin"/>
    <property type="match status" value="1"/>
</dbReference>
<evidence type="ECO:0000313" key="5">
    <source>
        <dbReference type="EMBL" id="KAK7858634.1"/>
    </source>
</evidence>
<reference evidence="5" key="3">
    <citation type="submission" date="2023-07" db="EMBL/GenBank/DDBJ databases">
        <title>An improved reference 1 genome and first organelle genomes of Quercus suber.</title>
        <authorList>
            <consortium name="Genosuber Consortium"/>
            <person name="Usie A."/>
            <person name="Serra O."/>
            <person name="Barros P."/>
        </authorList>
    </citation>
    <scope>NUCLEOTIDE SEQUENCE</scope>
    <source>
        <strain evidence="5">HL8</strain>
        <tissue evidence="5">Leaves</tissue>
    </source>
</reference>
<feature type="non-terminal residue" evidence="5">
    <location>
        <position position="1"/>
    </location>
</feature>
<organism evidence="5">
    <name type="scientific">Quercus suber</name>
    <name type="common">Cork oak</name>
    <dbReference type="NCBI Taxonomy" id="58331"/>
    <lineage>
        <taxon>Eukaryota</taxon>
        <taxon>Viridiplantae</taxon>
        <taxon>Streptophyta</taxon>
        <taxon>Embryophyta</taxon>
        <taxon>Tracheophyta</taxon>
        <taxon>Spermatophyta</taxon>
        <taxon>Magnoliopsida</taxon>
        <taxon>eudicotyledons</taxon>
        <taxon>Gunneridae</taxon>
        <taxon>Pentapetalae</taxon>
        <taxon>rosids</taxon>
        <taxon>fabids</taxon>
        <taxon>Fagales</taxon>
        <taxon>Fagaceae</taxon>
        <taxon>Quercus</taxon>
    </lineage>
</organism>
<dbReference type="PANTHER" id="PTHR47976">
    <property type="entry name" value="G-TYPE LECTIN S-RECEPTOR-LIKE SERINE/THREONINE-PROTEIN KINASE SD2-5"/>
    <property type="match status" value="1"/>
</dbReference>
<evidence type="ECO:0000259" key="4">
    <source>
        <dbReference type="PROSITE" id="PS50927"/>
    </source>
</evidence>
<evidence type="ECO:0000256" key="1">
    <source>
        <dbReference type="ARBA" id="ARBA00022729"/>
    </source>
</evidence>
<dbReference type="PANTHER" id="PTHR47976:SF2">
    <property type="entry name" value="RECEPTOR-LIKE SERINE_THREONINE-PROTEIN KINASE"/>
    <property type="match status" value="1"/>
</dbReference>
<dbReference type="PROSITE" id="PS50927">
    <property type="entry name" value="BULB_LECTIN"/>
    <property type="match status" value="1"/>
</dbReference>
<dbReference type="Gene3D" id="2.90.10.10">
    <property type="entry name" value="Bulb-type lectin domain"/>
    <property type="match status" value="1"/>
</dbReference>
<dbReference type="SUPFAM" id="SSF51110">
    <property type="entry name" value="alpha-D-mannose-specific plant lectins"/>
    <property type="match status" value="1"/>
</dbReference>
<dbReference type="InterPro" id="IPR001480">
    <property type="entry name" value="Bulb-type_lectin_dom"/>
</dbReference>
<dbReference type="InterPro" id="IPR051343">
    <property type="entry name" value="G-type_lectin_kinases/EP1-like"/>
</dbReference>
<evidence type="ECO:0000256" key="3">
    <source>
        <dbReference type="ARBA" id="ARBA00023180"/>
    </source>
</evidence>
<sequence length="98" mass="10947">LLAVWFKKIKVETIVWSANGNKPAPEGSELKLNSYNEFVLNDPQGIELWKVQTNGSKPSCIAMLANGNLVIRDKYNNPIWESFKEPTDTILPGDTTQA</sequence>
<gene>
    <name evidence="5" type="primary">PK1_4</name>
    <name evidence="5" type="ORF">CFP56_011564</name>
</gene>
<keyword evidence="5" id="KW-0675">Receptor</keyword>
<keyword evidence="3" id="KW-0325">Glycoprotein</keyword>
<reference evidence="5" key="2">
    <citation type="journal article" date="2018" name="Sci. Data">
        <title>The draft genome sequence of cork oak.</title>
        <authorList>
            <person name="Ramos A.M."/>
            <person name="Usie A."/>
            <person name="Barbosa P."/>
            <person name="Barros P.M."/>
            <person name="Capote T."/>
            <person name="Chaves I."/>
            <person name="Simoes F."/>
            <person name="Abreu I."/>
            <person name="Carrasquinho I."/>
            <person name="Faro C."/>
            <person name="Guimaraes J.B."/>
            <person name="Mendonca D."/>
            <person name="Nobrega F."/>
            <person name="Rodrigues L."/>
            <person name="Saibo N.J.M."/>
            <person name="Varela M.C."/>
            <person name="Egas C."/>
            <person name="Matos J."/>
            <person name="Miguel C.M."/>
            <person name="Oliveira M.M."/>
            <person name="Ricardo C.P."/>
            <person name="Goncalves S."/>
        </authorList>
    </citation>
    <scope>NUCLEOTIDE SEQUENCE [LARGE SCALE GENOMIC DNA]</scope>
    <source>
        <strain evidence="5">HL8</strain>
    </source>
</reference>
<proteinExistence type="predicted"/>